<protein>
    <submittedName>
        <fullName evidence="2">Transmembrane protein, putative</fullName>
    </submittedName>
</protein>
<feature type="region of interest" description="Disordered" evidence="1">
    <location>
        <begin position="78"/>
        <end position="103"/>
    </location>
</feature>
<dbReference type="Proteomes" id="UP000002051">
    <property type="component" value="Chromosome 8"/>
</dbReference>
<reference evidence="2 4" key="1">
    <citation type="journal article" date="2011" name="Nature">
        <title>The Medicago genome provides insight into the evolution of rhizobial symbioses.</title>
        <authorList>
            <person name="Young N.D."/>
            <person name="Debelle F."/>
            <person name="Oldroyd G.E."/>
            <person name="Geurts R."/>
            <person name="Cannon S.B."/>
            <person name="Udvardi M.K."/>
            <person name="Benedito V.A."/>
            <person name="Mayer K.F."/>
            <person name="Gouzy J."/>
            <person name="Schoof H."/>
            <person name="Van de Peer Y."/>
            <person name="Proost S."/>
            <person name="Cook D.R."/>
            <person name="Meyers B.C."/>
            <person name="Spannagl M."/>
            <person name="Cheung F."/>
            <person name="De Mita S."/>
            <person name="Krishnakumar V."/>
            <person name="Gundlach H."/>
            <person name="Zhou S."/>
            <person name="Mudge J."/>
            <person name="Bharti A.K."/>
            <person name="Murray J.D."/>
            <person name="Naoumkina M.A."/>
            <person name="Rosen B."/>
            <person name="Silverstein K.A."/>
            <person name="Tang H."/>
            <person name="Rombauts S."/>
            <person name="Zhao P.X."/>
            <person name="Zhou P."/>
            <person name="Barbe V."/>
            <person name="Bardou P."/>
            <person name="Bechner M."/>
            <person name="Bellec A."/>
            <person name="Berger A."/>
            <person name="Berges H."/>
            <person name="Bidwell S."/>
            <person name="Bisseling T."/>
            <person name="Choisne N."/>
            <person name="Couloux A."/>
            <person name="Denny R."/>
            <person name="Deshpande S."/>
            <person name="Dai X."/>
            <person name="Doyle J.J."/>
            <person name="Dudez A.M."/>
            <person name="Farmer A.D."/>
            <person name="Fouteau S."/>
            <person name="Franken C."/>
            <person name="Gibelin C."/>
            <person name="Gish J."/>
            <person name="Goldstein S."/>
            <person name="Gonzalez A.J."/>
            <person name="Green P.J."/>
            <person name="Hallab A."/>
            <person name="Hartog M."/>
            <person name="Hua A."/>
            <person name="Humphray S.J."/>
            <person name="Jeong D.H."/>
            <person name="Jing Y."/>
            <person name="Jocker A."/>
            <person name="Kenton S.M."/>
            <person name="Kim D.J."/>
            <person name="Klee K."/>
            <person name="Lai H."/>
            <person name="Lang C."/>
            <person name="Lin S."/>
            <person name="Macmil S.L."/>
            <person name="Magdelenat G."/>
            <person name="Matthews L."/>
            <person name="McCorrison J."/>
            <person name="Monaghan E.L."/>
            <person name="Mun J.H."/>
            <person name="Najar F.Z."/>
            <person name="Nicholson C."/>
            <person name="Noirot C."/>
            <person name="O'Bleness M."/>
            <person name="Paule C.R."/>
            <person name="Poulain J."/>
            <person name="Prion F."/>
            <person name="Qin B."/>
            <person name="Qu C."/>
            <person name="Retzel E.F."/>
            <person name="Riddle C."/>
            <person name="Sallet E."/>
            <person name="Samain S."/>
            <person name="Samson N."/>
            <person name="Sanders I."/>
            <person name="Saurat O."/>
            <person name="Scarpelli C."/>
            <person name="Schiex T."/>
            <person name="Segurens B."/>
            <person name="Severin A.J."/>
            <person name="Sherrier D.J."/>
            <person name="Shi R."/>
            <person name="Sims S."/>
            <person name="Singer S.R."/>
            <person name="Sinharoy S."/>
            <person name="Sterck L."/>
            <person name="Viollet A."/>
            <person name="Wang B.B."/>
            <person name="Wang K."/>
            <person name="Wang M."/>
            <person name="Wang X."/>
            <person name="Warfsmann J."/>
            <person name="Weissenbach J."/>
            <person name="White D.D."/>
            <person name="White J.D."/>
            <person name="Wiley G.B."/>
            <person name="Wincker P."/>
            <person name="Xing Y."/>
            <person name="Yang L."/>
            <person name="Yao Z."/>
            <person name="Ying F."/>
            <person name="Zhai J."/>
            <person name="Zhou L."/>
            <person name="Zuber A."/>
            <person name="Denarie J."/>
            <person name="Dixon R.A."/>
            <person name="May G.D."/>
            <person name="Schwartz D.C."/>
            <person name="Rogers J."/>
            <person name="Quetier F."/>
            <person name="Town C.D."/>
            <person name="Roe B.A."/>
        </authorList>
    </citation>
    <scope>NUCLEOTIDE SEQUENCE [LARGE SCALE GENOMIC DNA]</scope>
    <source>
        <strain evidence="2">A17</strain>
        <strain evidence="3 4">cv. Jemalong A17</strain>
    </source>
</reference>
<keyword evidence="4" id="KW-1185">Reference proteome</keyword>
<evidence type="ECO:0000313" key="4">
    <source>
        <dbReference type="Proteomes" id="UP000002051"/>
    </source>
</evidence>
<dbReference type="EnsemblPlants" id="KEH19883">
    <property type="protein sequence ID" value="KEH19883"/>
    <property type="gene ID" value="MTR_8g469970"/>
</dbReference>
<evidence type="ECO:0000256" key="1">
    <source>
        <dbReference type="SAM" id="MobiDB-lite"/>
    </source>
</evidence>
<dbReference type="EMBL" id="CM001224">
    <property type="protein sequence ID" value="KEH19883.1"/>
    <property type="molecule type" value="Genomic_DNA"/>
</dbReference>
<keyword evidence="2" id="KW-0472">Membrane</keyword>
<dbReference type="HOGENOM" id="CLU_2267799_0_0_1"/>
<name>A0A072TST7_MEDTR</name>
<proteinExistence type="predicted"/>
<accession>A0A072TST7</accession>
<dbReference type="AlphaFoldDB" id="A0A072TST7"/>
<gene>
    <name evidence="2" type="ordered locus">MTR_8g469970</name>
</gene>
<evidence type="ECO:0000313" key="2">
    <source>
        <dbReference type="EMBL" id="KEH19883.1"/>
    </source>
</evidence>
<feature type="compositionally biased region" description="Basic residues" evidence="1">
    <location>
        <begin position="91"/>
        <end position="103"/>
    </location>
</feature>
<sequence>MRKMKKKEDKEKAGIPLIIFFFGFGPLNLVTGHMDGHISQFHHVTDRHYEITLLRRAIGLKSACMAYGRNLVIEREKKKNGVVNDGSRSGNQKRKRGGRFGKK</sequence>
<organism evidence="2 4">
    <name type="scientific">Medicago truncatula</name>
    <name type="common">Barrel medic</name>
    <name type="synonym">Medicago tribuloides</name>
    <dbReference type="NCBI Taxonomy" id="3880"/>
    <lineage>
        <taxon>Eukaryota</taxon>
        <taxon>Viridiplantae</taxon>
        <taxon>Streptophyta</taxon>
        <taxon>Embryophyta</taxon>
        <taxon>Tracheophyta</taxon>
        <taxon>Spermatophyta</taxon>
        <taxon>Magnoliopsida</taxon>
        <taxon>eudicotyledons</taxon>
        <taxon>Gunneridae</taxon>
        <taxon>Pentapetalae</taxon>
        <taxon>rosids</taxon>
        <taxon>fabids</taxon>
        <taxon>Fabales</taxon>
        <taxon>Fabaceae</taxon>
        <taxon>Papilionoideae</taxon>
        <taxon>50 kb inversion clade</taxon>
        <taxon>NPAAA clade</taxon>
        <taxon>Hologalegina</taxon>
        <taxon>IRL clade</taxon>
        <taxon>Trifolieae</taxon>
        <taxon>Medicago</taxon>
    </lineage>
</organism>
<evidence type="ECO:0000313" key="3">
    <source>
        <dbReference type="EnsemblPlants" id="KEH19883"/>
    </source>
</evidence>
<reference evidence="2 4" key="2">
    <citation type="journal article" date="2014" name="BMC Genomics">
        <title>An improved genome release (version Mt4.0) for the model legume Medicago truncatula.</title>
        <authorList>
            <person name="Tang H."/>
            <person name="Krishnakumar V."/>
            <person name="Bidwell S."/>
            <person name="Rosen B."/>
            <person name="Chan A."/>
            <person name="Zhou S."/>
            <person name="Gentzbittel L."/>
            <person name="Childs K.L."/>
            <person name="Yandell M."/>
            <person name="Gundlach H."/>
            <person name="Mayer K.F."/>
            <person name="Schwartz D.C."/>
            <person name="Town C.D."/>
        </authorList>
    </citation>
    <scope>GENOME REANNOTATION</scope>
    <source>
        <strain evidence="2">A17</strain>
        <strain evidence="3 4">cv. Jemalong A17</strain>
    </source>
</reference>
<keyword evidence="2" id="KW-0812">Transmembrane</keyword>
<reference evidence="3" key="3">
    <citation type="submission" date="2015-04" db="UniProtKB">
        <authorList>
            <consortium name="EnsemblPlants"/>
        </authorList>
    </citation>
    <scope>IDENTIFICATION</scope>
    <source>
        <strain evidence="3">cv. Jemalong A17</strain>
    </source>
</reference>